<evidence type="ECO:0000313" key="10">
    <source>
        <dbReference type="EMBL" id="BDG61313.1"/>
    </source>
</evidence>
<dbReference type="HAMAP" id="MF_00150">
    <property type="entry name" value="ArgC_type1"/>
    <property type="match status" value="1"/>
</dbReference>
<dbReference type="EC" id="1.2.1.38" evidence="7"/>
<dbReference type="GO" id="GO:0005737">
    <property type="term" value="C:cytoplasm"/>
    <property type="evidence" value="ECO:0007669"/>
    <property type="project" value="UniProtKB-SubCell"/>
</dbReference>
<dbReference type="InterPro" id="IPR000706">
    <property type="entry name" value="AGPR_type-1"/>
</dbReference>
<reference evidence="10" key="1">
    <citation type="submission" date="2022-03" db="EMBL/GenBank/DDBJ databases">
        <title>Complete genome sequence of Caldinitratiruptor microaerophilus.</title>
        <authorList>
            <person name="Mukaiyama R."/>
            <person name="Nishiyama T."/>
            <person name="Ueda K."/>
        </authorList>
    </citation>
    <scope>NUCLEOTIDE SEQUENCE</scope>
    <source>
        <strain evidence="10">JCM 16183</strain>
    </source>
</reference>
<dbReference type="CDD" id="cd17895">
    <property type="entry name" value="AGPR_1_N"/>
    <property type="match status" value="1"/>
</dbReference>
<dbReference type="NCBIfam" id="TIGR01850">
    <property type="entry name" value="argC"/>
    <property type="match status" value="1"/>
</dbReference>
<feature type="active site" evidence="7 8">
    <location>
        <position position="151"/>
    </location>
</feature>
<dbReference type="Pfam" id="PF22698">
    <property type="entry name" value="Semialdhyde_dhC_1"/>
    <property type="match status" value="1"/>
</dbReference>
<dbReference type="PANTHER" id="PTHR32338:SF10">
    <property type="entry name" value="N-ACETYL-GAMMA-GLUTAMYL-PHOSPHATE REDUCTASE, CHLOROPLASTIC-RELATED"/>
    <property type="match status" value="1"/>
</dbReference>
<organism evidence="10 11">
    <name type="scientific">Caldinitratiruptor microaerophilus</name>
    <dbReference type="NCBI Taxonomy" id="671077"/>
    <lineage>
        <taxon>Bacteria</taxon>
        <taxon>Bacillati</taxon>
        <taxon>Bacillota</taxon>
        <taxon>Clostridia</taxon>
        <taxon>Eubacteriales</taxon>
        <taxon>Symbiobacteriaceae</taxon>
        <taxon>Caldinitratiruptor</taxon>
    </lineage>
</organism>
<dbReference type="FunFam" id="3.30.360.10:FF:000014">
    <property type="entry name" value="N-acetyl-gamma-glutamyl-phosphate reductase"/>
    <property type="match status" value="1"/>
</dbReference>
<dbReference type="SUPFAM" id="SSF55347">
    <property type="entry name" value="Glyceraldehyde-3-phosphate dehydrogenase-like, C-terminal domain"/>
    <property type="match status" value="1"/>
</dbReference>
<evidence type="ECO:0000256" key="4">
    <source>
        <dbReference type="ARBA" id="ARBA00022857"/>
    </source>
</evidence>
<evidence type="ECO:0000256" key="2">
    <source>
        <dbReference type="ARBA" id="ARBA00022571"/>
    </source>
</evidence>
<dbReference type="EMBL" id="AP025628">
    <property type="protein sequence ID" value="BDG61313.1"/>
    <property type="molecule type" value="Genomic_DNA"/>
</dbReference>
<dbReference type="InterPro" id="IPR023013">
    <property type="entry name" value="AGPR_AS"/>
</dbReference>
<proteinExistence type="inferred from homology"/>
<evidence type="ECO:0000259" key="9">
    <source>
        <dbReference type="SMART" id="SM00859"/>
    </source>
</evidence>
<dbReference type="InterPro" id="IPR000534">
    <property type="entry name" value="Semialdehyde_DH_NAD-bd"/>
</dbReference>
<dbReference type="SUPFAM" id="SSF51735">
    <property type="entry name" value="NAD(P)-binding Rossmann-fold domains"/>
    <property type="match status" value="1"/>
</dbReference>
<dbReference type="CDD" id="cd23934">
    <property type="entry name" value="AGPR_1_C"/>
    <property type="match status" value="1"/>
</dbReference>
<evidence type="ECO:0000256" key="8">
    <source>
        <dbReference type="PROSITE-ProRule" id="PRU10010"/>
    </source>
</evidence>
<evidence type="ECO:0000256" key="6">
    <source>
        <dbReference type="ARBA" id="ARBA00050557"/>
    </source>
</evidence>
<comment type="function">
    <text evidence="7">Catalyzes the NADPH-dependent reduction of N-acetyl-5-glutamyl phosphate to yield N-acetyl-L-glutamate 5-semialdehyde.</text>
</comment>
<dbReference type="GO" id="GO:0003942">
    <property type="term" value="F:N-acetyl-gamma-glutamyl-phosphate reductase activity"/>
    <property type="evidence" value="ECO:0007669"/>
    <property type="project" value="UniProtKB-UniRule"/>
</dbReference>
<evidence type="ECO:0000256" key="1">
    <source>
        <dbReference type="ARBA" id="ARBA00004862"/>
    </source>
</evidence>
<dbReference type="InterPro" id="IPR036291">
    <property type="entry name" value="NAD(P)-bd_dom_sf"/>
</dbReference>
<comment type="catalytic activity">
    <reaction evidence="6 7">
        <text>N-acetyl-L-glutamate 5-semialdehyde + phosphate + NADP(+) = N-acetyl-L-glutamyl 5-phosphate + NADPH + H(+)</text>
        <dbReference type="Rhea" id="RHEA:21588"/>
        <dbReference type="ChEBI" id="CHEBI:15378"/>
        <dbReference type="ChEBI" id="CHEBI:29123"/>
        <dbReference type="ChEBI" id="CHEBI:43474"/>
        <dbReference type="ChEBI" id="CHEBI:57783"/>
        <dbReference type="ChEBI" id="CHEBI:57936"/>
        <dbReference type="ChEBI" id="CHEBI:58349"/>
        <dbReference type="EC" id="1.2.1.38"/>
    </reaction>
</comment>
<dbReference type="Pfam" id="PF01118">
    <property type="entry name" value="Semialdhyde_dh"/>
    <property type="match status" value="1"/>
</dbReference>
<sequence length="348" mass="37077">MIRVGIAGATGYTGVELVRILSRHPQVRIVAGTSEQYQGSALGAVFPHLGEEAGALELLPLEAERLAAACDVVFLALPHGVAGSVAPALVAEGVKVIDLGADFRLRDPEAYRAWYRHDPAPAELLAEAAYGLPELYREAIRPARLVANPGCYPTSCALAAAPLLKAGLVETRGIVFDSKSGVSGAGRGVSLGVHFGEVNENFKAYSVAGTHRHTPEIEQTLSDLAGEAIRVTFTPHLVPMTRGILTTAYFQLKEPVSREAVLEVFRDFYRGAPFVRVRPAGNLPQTKEVWGSNRCDIGVEVDARTGRVLVVAVLDNLVKGAAGQAVQNMNLLFGLPETLGLEALPVYP</sequence>
<keyword evidence="7" id="KW-0963">Cytoplasm</keyword>
<dbReference type="Gene3D" id="3.40.50.720">
    <property type="entry name" value="NAD(P)-binding Rossmann-like Domain"/>
    <property type="match status" value="1"/>
</dbReference>
<keyword evidence="4 7" id="KW-0521">NADP</keyword>
<protein>
    <recommendedName>
        <fullName evidence="7">N-acetyl-gamma-glutamyl-phosphate reductase</fullName>
        <shortName evidence="7">AGPR</shortName>
        <ecNumber evidence="7">1.2.1.38</ecNumber>
    </recommendedName>
    <alternativeName>
        <fullName evidence="7">N-acetyl-glutamate semialdehyde dehydrogenase</fullName>
        <shortName evidence="7">NAGSA dehydrogenase</shortName>
    </alternativeName>
</protein>
<keyword evidence="3 7" id="KW-0028">Amino-acid biosynthesis</keyword>
<dbReference type="KEGG" id="cmic:caldi_24030"/>
<dbReference type="PANTHER" id="PTHR32338">
    <property type="entry name" value="N-ACETYL-GAMMA-GLUTAMYL-PHOSPHATE REDUCTASE, CHLOROPLASTIC-RELATED-RELATED"/>
    <property type="match status" value="1"/>
</dbReference>
<accession>A0AA35CMV8</accession>
<dbReference type="InterPro" id="IPR058924">
    <property type="entry name" value="AGPR_dimerisation_dom"/>
</dbReference>
<evidence type="ECO:0000256" key="5">
    <source>
        <dbReference type="ARBA" id="ARBA00023002"/>
    </source>
</evidence>
<dbReference type="RefSeq" id="WP_264841970.1">
    <property type="nucleotide sequence ID" value="NZ_AP025628.1"/>
</dbReference>
<keyword evidence="5 7" id="KW-0560">Oxidoreductase</keyword>
<feature type="domain" description="Semialdehyde dehydrogenase NAD-binding" evidence="9">
    <location>
        <begin position="3"/>
        <end position="143"/>
    </location>
</feature>
<dbReference type="AlphaFoldDB" id="A0AA35CMV8"/>
<name>A0AA35CMV8_9FIRM</name>
<gene>
    <name evidence="7 10" type="primary">argC</name>
    <name evidence="10" type="ORF">caldi_24030</name>
</gene>
<dbReference type="Proteomes" id="UP001163687">
    <property type="component" value="Chromosome"/>
</dbReference>
<comment type="subcellular location">
    <subcellularLocation>
        <location evidence="7">Cytoplasm</location>
    </subcellularLocation>
</comment>
<dbReference type="GO" id="GO:0070401">
    <property type="term" value="F:NADP+ binding"/>
    <property type="evidence" value="ECO:0007669"/>
    <property type="project" value="InterPro"/>
</dbReference>
<evidence type="ECO:0000256" key="3">
    <source>
        <dbReference type="ARBA" id="ARBA00022605"/>
    </source>
</evidence>
<keyword evidence="2 7" id="KW-0055">Arginine biosynthesis</keyword>
<dbReference type="SMART" id="SM00859">
    <property type="entry name" value="Semialdhyde_dh"/>
    <property type="match status" value="1"/>
</dbReference>
<comment type="pathway">
    <text evidence="1 7">Amino-acid biosynthesis; L-arginine biosynthesis; N(2)-acetyl-L-ornithine from L-glutamate: step 3/4.</text>
</comment>
<evidence type="ECO:0000256" key="7">
    <source>
        <dbReference type="HAMAP-Rule" id="MF_00150"/>
    </source>
</evidence>
<dbReference type="GO" id="GO:0006526">
    <property type="term" value="P:L-arginine biosynthetic process"/>
    <property type="evidence" value="ECO:0007669"/>
    <property type="project" value="UniProtKB-UniRule"/>
</dbReference>
<dbReference type="InterPro" id="IPR050085">
    <property type="entry name" value="AGPR"/>
</dbReference>
<keyword evidence="11" id="KW-1185">Reference proteome</keyword>
<dbReference type="PROSITE" id="PS01224">
    <property type="entry name" value="ARGC"/>
    <property type="match status" value="1"/>
</dbReference>
<comment type="similarity">
    <text evidence="7">Belongs to the NAGSA dehydrogenase family. Type 1 subfamily.</text>
</comment>
<dbReference type="Gene3D" id="3.30.360.10">
    <property type="entry name" value="Dihydrodipicolinate Reductase, domain 2"/>
    <property type="match status" value="1"/>
</dbReference>
<evidence type="ECO:0000313" key="11">
    <source>
        <dbReference type="Proteomes" id="UP001163687"/>
    </source>
</evidence>
<dbReference type="GO" id="GO:0051287">
    <property type="term" value="F:NAD binding"/>
    <property type="evidence" value="ECO:0007669"/>
    <property type="project" value="InterPro"/>
</dbReference>